<protein>
    <submittedName>
        <fullName evidence="1">Uncharacterized protein</fullName>
    </submittedName>
</protein>
<organism evidence="1">
    <name type="scientific">bioreactor metagenome</name>
    <dbReference type="NCBI Taxonomy" id="1076179"/>
    <lineage>
        <taxon>unclassified sequences</taxon>
        <taxon>metagenomes</taxon>
        <taxon>ecological metagenomes</taxon>
    </lineage>
</organism>
<name>A0A645GT64_9ZZZZ</name>
<accession>A0A645GT64</accession>
<evidence type="ECO:0000313" key="1">
    <source>
        <dbReference type="EMBL" id="MPN29416.1"/>
    </source>
</evidence>
<reference evidence="1" key="1">
    <citation type="submission" date="2019-08" db="EMBL/GenBank/DDBJ databases">
        <authorList>
            <person name="Kucharzyk K."/>
            <person name="Murdoch R.W."/>
            <person name="Higgins S."/>
            <person name="Loffler F."/>
        </authorList>
    </citation>
    <scope>NUCLEOTIDE SEQUENCE</scope>
</reference>
<dbReference type="AlphaFoldDB" id="A0A645GT64"/>
<dbReference type="EMBL" id="VSSQ01080104">
    <property type="protein sequence ID" value="MPN29416.1"/>
    <property type="molecule type" value="Genomic_DNA"/>
</dbReference>
<gene>
    <name evidence="1" type="ORF">SDC9_176869</name>
</gene>
<sequence length="66" mass="6740">MFVGAGAHHGGHFLRAGGAHHGQGLAVRAAAPVLLPGGQVTFGEYMVVANDLAQAVKKSGGRWHVI</sequence>
<proteinExistence type="predicted"/>
<comment type="caution">
    <text evidence="1">The sequence shown here is derived from an EMBL/GenBank/DDBJ whole genome shotgun (WGS) entry which is preliminary data.</text>
</comment>